<dbReference type="SUPFAM" id="SSF56672">
    <property type="entry name" value="DNA/RNA polymerases"/>
    <property type="match status" value="1"/>
</dbReference>
<protein>
    <recommendedName>
        <fullName evidence="1">Reverse transcriptase domain-containing protein</fullName>
    </recommendedName>
</protein>
<accession>A0AAV2S483</accession>
<evidence type="ECO:0000259" key="1">
    <source>
        <dbReference type="PROSITE" id="PS50878"/>
    </source>
</evidence>
<organism evidence="2 3">
    <name type="scientific">Meganyctiphanes norvegica</name>
    <name type="common">Northern krill</name>
    <name type="synonym">Thysanopoda norvegica</name>
    <dbReference type="NCBI Taxonomy" id="48144"/>
    <lineage>
        <taxon>Eukaryota</taxon>
        <taxon>Metazoa</taxon>
        <taxon>Ecdysozoa</taxon>
        <taxon>Arthropoda</taxon>
        <taxon>Crustacea</taxon>
        <taxon>Multicrustacea</taxon>
        <taxon>Malacostraca</taxon>
        <taxon>Eumalacostraca</taxon>
        <taxon>Eucarida</taxon>
        <taxon>Euphausiacea</taxon>
        <taxon>Euphausiidae</taxon>
        <taxon>Meganyctiphanes</taxon>
    </lineage>
</organism>
<sequence>MCPLTVRLLLNMYTTQKLQVKWNSNISPKFDVTNGVRQGGVLSPLLFSVYIDELLEKLKRNGIGCFIGHHFVGALGYADDIILLCPTFSGLKKMIKICEEYAEEHSILFNGNKSK</sequence>
<dbReference type="Pfam" id="PF00078">
    <property type="entry name" value="RVT_1"/>
    <property type="match status" value="1"/>
</dbReference>
<evidence type="ECO:0000313" key="2">
    <source>
        <dbReference type="EMBL" id="CAL4163386.1"/>
    </source>
</evidence>
<dbReference type="AlphaFoldDB" id="A0AAV2S483"/>
<proteinExistence type="predicted"/>
<feature type="domain" description="Reverse transcriptase" evidence="1">
    <location>
        <begin position="1"/>
        <end position="115"/>
    </location>
</feature>
<dbReference type="PANTHER" id="PTHR47027">
    <property type="entry name" value="REVERSE TRANSCRIPTASE DOMAIN-CONTAINING PROTEIN"/>
    <property type="match status" value="1"/>
</dbReference>
<dbReference type="GO" id="GO:0071897">
    <property type="term" value="P:DNA biosynthetic process"/>
    <property type="evidence" value="ECO:0007669"/>
    <property type="project" value="UniProtKB-ARBA"/>
</dbReference>
<evidence type="ECO:0000313" key="3">
    <source>
        <dbReference type="Proteomes" id="UP001497623"/>
    </source>
</evidence>
<dbReference type="PANTHER" id="PTHR47027:SF20">
    <property type="entry name" value="REVERSE TRANSCRIPTASE-LIKE PROTEIN WITH RNA-DIRECTED DNA POLYMERASE DOMAIN"/>
    <property type="match status" value="1"/>
</dbReference>
<dbReference type="Proteomes" id="UP001497623">
    <property type="component" value="Unassembled WGS sequence"/>
</dbReference>
<feature type="non-terminal residue" evidence="2">
    <location>
        <position position="115"/>
    </location>
</feature>
<dbReference type="EMBL" id="CAXKWB010046147">
    <property type="protein sequence ID" value="CAL4163386.1"/>
    <property type="molecule type" value="Genomic_DNA"/>
</dbReference>
<dbReference type="PROSITE" id="PS50878">
    <property type="entry name" value="RT_POL"/>
    <property type="match status" value="1"/>
</dbReference>
<dbReference type="InterPro" id="IPR043502">
    <property type="entry name" value="DNA/RNA_pol_sf"/>
</dbReference>
<gene>
    <name evidence="2" type="ORF">MNOR_LOCUS32964</name>
</gene>
<name>A0AAV2S483_MEGNR</name>
<comment type="caution">
    <text evidence="2">The sequence shown here is derived from an EMBL/GenBank/DDBJ whole genome shotgun (WGS) entry which is preliminary data.</text>
</comment>
<reference evidence="2 3" key="1">
    <citation type="submission" date="2024-05" db="EMBL/GenBank/DDBJ databases">
        <authorList>
            <person name="Wallberg A."/>
        </authorList>
    </citation>
    <scope>NUCLEOTIDE SEQUENCE [LARGE SCALE GENOMIC DNA]</scope>
</reference>
<dbReference type="InterPro" id="IPR000477">
    <property type="entry name" value="RT_dom"/>
</dbReference>
<keyword evidence="3" id="KW-1185">Reference proteome</keyword>